<dbReference type="GO" id="GO:1990830">
    <property type="term" value="P:cellular response to leukemia inhibitory factor"/>
    <property type="evidence" value="ECO:0007669"/>
    <property type="project" value="Ensembl"/>
</dbReference>
<comment type="similarity">
    <text evidence="1">Belongs to the universal ribosomal protein uL15 family.</text>
</comment>
<dbReference type="AlphaFoldDB" id="A0A670I412"/>
<evidence type="ECO:0000256" key="2">
    <source>
        <dbReference type="ARBA" id="ARBA00022980"/>
    </source>
</evidence>
<evidence type="ECO:0000256" key="6">
    <source>
        <dbReference type="SAM" id="MobiDB-lite"/>
    </source>
</evidence>
<organism evidence="8 9">
    <name type="scientific">Podarcis muralis</name>
    <name type="common">Wall lizard</name>
    <name type="synonym">Lacerta muralis</name>
    <dbReference type="NCBI Taxonomy" id="64176"/>
    <lineage>
        <taxon>Eukaryota</taxon>
        <taxon>Metazoa</taxon>
        <taxon>Chordata</taxon>
        <taxon>Craniata</taxon>
        <taxon>Vertebrata</taxon>
        <taxon>Euteleostomi</taxon>
        <taxon>Lepidosauria</taxon>
        <taxon>Squamata</taxon>
        <taxon>Bifurcata</taxon>
        <taxon>Unidentata</taxon>
        <taxon>Episquamata</taxon>
        <taxon>Laterata</taxon>
        <taxon>Lacertibaenia</taxon>
        <taxon>Lacertidae</taxon>
        <taxon>Podarcis</taxon>
    </lineage>
</organism>
<dbReference type="Pfam" id="PF00828">
    <property type="entry name" value="Ribosomal_L27A"/>
    <property type="match status" value="1"/>
</dbReference>
<feature type="compositionally biased region" description="Basic residues" evidence="6">
    <location>
        <begin position="49"/>
        <end position="63"/>
    </location>
</feature>
<evidence type="ECO:0000313" key="8">
    <source>
        <dbReference type="Ensembl" id="ENSPMRP00000006604.1"/>
    </source>
</evidence>
<dbReference type="SUPFAM" id="SSF52080">
    <property type="entry name" value="Ribosomal proteins L15p and L18e"/>
    <property type="match status" value="1"/>
</dbReference>
<dbReference type="PANTHER" id="PTHR12934">
    <property type="entry name" value="50S RIBOSOMAL PROTEIN L15"/>
    <property type="match status" value="1"/>
</dbReference>
<feature type="compositionally biased region" description="Basic and acidic residues" evidence="6">
    <location>
        <begin position="34"/>
        <end position="48"/>
    </location>
</feature>
<dbReference type="InterPro" id="IPR005749">
    <property type="entry name" value="Ribosomal_uL15_bac-type"/>
</dbReference>
<proteinExistence type="inferred from homology"/>
<gene>
    <name evidence="8" type="primary">MRPL15</name>
</gene>
<dbReference type="GeneTree" id="ENSGT00390000009040"/>
<dbReference type="Proteomes" id="UP000472272">
    <property type="component" value="Chromosome 7"/>
</dbReference>
<reference evidence="8" key="2">
    <citation type="submission" date="2025-08" db="UniProtKB">
        <authorList>
            <consortium name="Ensembl"/>
        </authorList>
    </citation>
    <scope>IDENTIFICATION</scope>
</reference>
<dbReference type="PANTHER" id="PTHR12934:SF11">
    <property type="entry name" value="LARGE RIBOSOMAL SUBUNIT PROTEIN UL15M"/>
    <property type="match status" value="1"/>
</dbReference>
<dbReference type="InterPro" id="IPR021131">
    <property type="entry name" value="Ribosomal_uL15/eL18"/>
</dbReference>
<dbReference type="OMA" id="EPGWLVN"/>
<evidence type="ECO:0000313" key="9">
    <source>
        <dbReference type="Proteomes" id="UP000472272"/>
    </source>
</evidence>
<evidence type="ECO:0000256" key="4">
    <source>
        <dbReference type="ARBA" id="ARBA00035299"/>
    </source>
</evidence>
<dbReference type="GO" id="GO:0003735">
    <property type="term" value="F:structural constituent of ribosome"/>
    <property type="evidence" value="ECO:0007669"/>
    <property type="project" value="InterPro"/>
</dbReference>
<dbReference type="InterPro" id="IPR036227">
    <property type="entry name" value="Ribosomal_uL15/eL18_sf"/>
</dbReference>
<keyword evidence="3" id="KW-0687">Ribonucleoprotein</keyword>
<keyword evidence="9" id="KW-1185">Reference proteome</keyword>
<reference evidence="8" key="3">
    <citation type="submission" date="2025-09" db="UniProtKB">
        <authorList>
            <consortium name="Ensembl"/>
        </authorList>
    </citation>
    <scope>IDENTIFICATION</scope>
</reference>
<feature type="region of interest" description="Disordered" evidence="6">
    <location>
        <begin position="30"/>
        <end position="64"/>
    </location>
</feature>
<evidence type="ECO:0000259" key="7">
    <source>
        <dbReference type="Pfam" id="PF00828"/>
    </source>
</evidence>
<protein>
    <recommendedName>
        <fullName evidence="4">Large ribosomal subunit protein uL15m</fullName>
    </recommendedName>
    <alternativeName>
        <fullName evidence="5">39S ribosomal protein L15, mitochondrial</fullName>
    </alternativeName>
</protein>
<evidence type="ECO:0000256" key="1">
    <source>
        <dbReference type="ARBA" id="ARBA00007320"/>
    </source>
</evidence>
<accession>A0A670I412</accession>
<dbReference type="GO" id="GO:0006412">
    <property type="term" value="P:translation"/>
    <property type="evidence" value="ECO:0007669"/>
    <property type="project" value="InterPro"/>
</dbReference>
<dbReference type="GO" id="GO:0005762">
    <property type="term" value="C:mitochondrial large ribosomal subunit"/>
    <property type="evidence" value="ECO:0007669"/>
    <property type="project" value="Ensembl"/>
</dbReference>
<evidence type="ECO:0000256" key="5">
    <source>
        <dbReference type="ARBA" id="ARBA00035423"/>
    </source>
</evidence>
<reference evidence="8 9" key="1">
    <citation type="journal article" date="2019" name="Proc. Natl. Acad. Sci. U.S.A.">
        <title>Regulatory changes in pterin and carotenoid genes underlie balanced color polymorphisms in the wall lizard.</title>
        <authorList>
            <person name="Andrade P."/>
            <person name="Pinho C."/>
            <person name="Perez I de Lanuza G."/>
            <person name="Afonso S."/>
            <person name="Brejcha J."/>
            <person name="Rubin C.J."/>
            <person name="Wallerman O."/>
            <person name="Pereira P."/>
            <person name="Sabatino S.J."/>
            <person name="Bellati A."/>
            <person name="Pellitteri-Rosa D."/>
            <person name="Bosakova Z."/>
            <person name="Bunikis I."/>
            <person name="Carretero M.A."/>
            <person name="Feiner N."/>
            <person name="Marsik P."/>
            <person name="Pauperio F."/>
            <person name="Salvi D."/>
            <person name="Soler L."/>
            <person name="While G.M."/>
            <person name="Uller T."/>
            <person name="Font E."/>
            <person name="Andersson L."/>
            <person name="Carneiro M."/>
        </authorList>
    </citation>
    <scope>NUCLEOTIDE SEQUENCE</scope>
</reference>
<keyword evidence="2" id="KW-0689">Ribosomal protein</keyword>
<feature type="domain" description="Large ribosomal subunit protein uL15/eL18" evidence="7">
    <location>
        <begin position="173"/>
        <end position="200"/>
    </location>
</feature>
<dbReference type="Ensembl" id="ENSPMRT00000007038.1">
    <property type="protein sequence ID" value="ENSPMRP00000006604.1"/>
    <property type="gene ID" value="ENSPMRG00000004469.1"/>
</dbReference>
<name>A0A670I412_PODMU</name>
<evidence type="ECO:0000256" key="3">
    <source>
        <dbReference type="ARBA" id="ARBA00023274"/>
    </source>
</evidence>
<sequence length="321" mass="36607">MAAQAGGGGGGRAKALELLRTLPRVSLANLRPNDGARSREKSRREKTQWRKTTHRSQWKRGTRPRLGFEGGQTPFYLVIPKYGYNKGHHLRRQYPPLTLKRLQYLIDLGRVDPTQPIDLTQLVNARGVTIQPLKRDYGIQLVEELKTSRYHSTREQYTLSDCLVLFCWGADTFAAKINIEVQIASELAIAAIEKNGGVITTAFYDPRSVGILCKPVPFFLQGKPIPKRMLPPENLVRYYTDPNNRGYLADPSKISEARLELSKKYGYVLPDITKDELFQMLSTRKDPRQIFFGLAPGWVVNMPEKKILKPTDERLLKYYSS</sequence>